<reference evidence="8" key="1">
    <citation type="submission" date="2022-06" db="EMBL/GenBank/DDBJ databases">
        <title>A novel DMS-producing enzyme.</title>
        <authorList>
            <person name="Zhang Y."/>
        </authorList>
    </citation>
    <scope>NUCLEOTIDE SEQUENCE</scope>
    <source>
        <strain evidence="8">RT37</strain>
    </source>
</reference>
<keyword evidence="2" id="KW-1003">Cell membrane</keyword>
<feature type="transmembrane region" description="Helical" evidence="6">
    <location>
        <begin position="67"/>
        <end position="84"/>
    </location>
</feature>
<gene>
    <name evidence="8" type="ORF">NFG58_00060</name>
</gene>
<feature type="transmembrane region" description="Helical" evidence="6">
    <location>
        <begin position="116"/>
        <end position="134"/>
    </location>
</feature>
<dbReference type="InterPro" id="IPR017850">
    <property type="entry name" value="Alkaline_phosphatase_core_sf"/>
</dbReference>
<comment type="subcellular location">
    <subcellularLocation>
        <location evidence="1">Cell membrane</location>
        <topology evidence="1">Multi-pass membrane protein</topology>
    </subcellularLocation>
</comment>
<dbReference type="InterPro" id="IPR050448">
    <property type="entry name" value="OpgB/LTA_synthase_biosynth"/>
</dbReference>
<organism evidence="8">
    <name type="scientific">Halomonas sp. RT37</name>
    <dbReference type="NCBI Taxonomy" id="2950872"/>
    <lineage>
        <taxon>Bacteria</taxon>
        <taxon>Pseudomonadati</taxon>
        <taxon>Pseudomonadota</taxon>
        <taxon>Gammaproteobacteria</taxon>
        <taxon>Oceanospirillales</taxon>
        <taxon>Halomonadaceae</taxon>
        <taxon>Halomonas</taxon>
    </lineage>
</organism>
<evidence type="ECO:0000256" key="2">
    <source>
        <dbReference type="ARBA" id="ARBA00022475"/>
    </source>
</evidence>
<feature type="domain" description="Sulfatase N-terminal" evidence="7">
    <location>
        <begin position="193"/>
        <end position="476"/>
    </location>
</feature>
<evidence type="ECO:0000256" key="4">
    <source>
        <dbReference type="ARBA" id="ARBA00022989"/>
    </source>
</evidence>
<keyword evidence="8" id="KW-0378">Hydrolase</keyword>
<dbReference type="RefSeq" id="WP_045990972.1">
    <property type="nucleotide sequence ID" value="NZ_CP098827.1"/>
</dbReference>
<sequence length="544" mass="60376">MPLHRPATSTWLRWAVHLILGLSVGHALVMVTRLPGWCLPLPALVWCALAGWKRWGAPPPPRLRVQVIPWALAPLAFWGIYVYLANSFGQVDMGAVYFHLQAGIAKHGGSERSVAAILYTAAMLLILAAYTWLVRADYRWQRWDHWLAFVLLVANPMFYSMGQRGAAVVTDPGTWLERRYVEPVILKAPPQPPNLLLIYLESLERTYADEARFGDAYADLAALEADAVVFDNVRQLDNTGWTMAGMIASQCGTPLMPAGLLHDSQFEPLHHVVPGVACLGDLLAGLGYRQTFMGGASTEFAGKGLFYEDHAYDRVLGREQLAGRLDDPDYLNSWGLYDDSLYAMAEEEAKRLDRQDGPWNLTVLNLTAHAPAGYPARACQANQGEHDGVDILYAVKCSAWLTRRLIQRLGDQGLLEDTLVVIASDHLTMRVSAWDQLIQTPRTNTLMMMGNALTPQRISTTATTMDTLPTLLEAMGFTIDWHRAGLGVSLFSNDPTLAERYGLEALNGYMREETALQQRLWQGLAPAYRNDGQPDAPPEAPQQP</sequence>
<accession>A0AAU7KHK8</accession>
<dbReference type="EMBL" id="CP098827">
    <property type="protein sequence ID" value="XBO71151.1"/>
    <property type="molecule type" value="Genomic_DNA"/>
</dbReference>
<evidence type="ECO:0000256" key="3">
    <source>
        <dbReference type="ARBA" id="ARBA00022692"/>
    </source>
</evidence>
<keyword evidence="3 6" id="KW-0812">Transmembrane</keyword>
<dbReference type="Gene3D" id="3.40.720.10">
    <property type="entry name" value="Alkaline Phosphatase, subunit A"/>
    <property type="match status" value="1"/>
</dbReference>
<protein>
    <submittedName>
        <fullName evidence="8">Sulfatase-like hydrolase/transferase</fullName>
    </submittedName>
</protein>
<evidence type="ECO:0000259" key="7">
    <source>
        <dbReference type="Pfam" id="PF00884"/>
    </source>
</evidence>
<evidence type="ECO:0000313" key="8">
    <source>
        <dbReference type="EMBL" id="XBO71151.1"/>
    </source>
</evidence>
<dbReference type="Pfam" id="PF00884">
    <property type="entry name" value="Sulfatase"/>
    <property type="match status" value="1"/>
</dbReference>
<keyword evidence="5 6" id="KW-0472">Membrane</keyword>
<evidence type="ECO:0000256" key="5">
    <source>
        <dbReference type="ARBA" id="ARBA00023136"/>
    </source>
</evidence>
<keyword evidence="4 6" id="KW-1133">Transmembrane helix</keyword>
<dbReference type="GO" id="GO:0016787">
    <property type="term" value="F:hydrolase activity"/>
    <property type="evidence" value="ECO:0007669"/>
    <property type="project" value="UniProtKB-KW"/>
</dbReference>
<dbReference type="CDD" id="cd16015">
    <property type="entry name" value="LTA_synthase"/>
    <property type="match status" value="1"/>
</dbReference>
<dbReference type="PANTHER" id="PTHR47371:SF3">
    <property type="entry name" value="PHOSPHOGLYCEROL TRANSFERASE I"/>
    <property type="match status" value="1"/>
</dbReference>
<feature type="transmembrane region" description="Helical" evidence="6">
    <location>
        <begin position="37"/>
        <end position="55"/>
    </location>
</feature>
<name>A0AAU7KHK8_9GAMM</name>
<feature type="transmembrane region" description="Helical" evidence="6">
    <location>
        <begin position="12"/>
        <end position="31"/>
    </location>
</feature>
<evidence type="ECO:0000256" key="1">
    <source>
        <dbReference type="ARBA" id="ARBA00004651"/>
    </source>
</evidence>
<evidence type="ECO:0000256" key="6">
    <source>
        <dbReference type="SAM" id="Phobius"/>
    </source>
</evidence>
<dbReference type="GO" id="GO:0005886">
    <property type="term" value="C:plasma membrane"/>
    <property type="evidence" value="ECO:0007669"/>
    <property type="project" value="UniProtKB-SubCell"/>
</dbReference>
<dbReference type="InterPro" id="IPR000917">
    <property type="entry name" value="Sulfatase_N"/>
</dbReference>
<dbReference type="AlphaFoldDB" id="A0AAU7KHK8"/>
<dbReference type="SUPFAM" id="SSF53649">
    <property type="entry name" value="Alkaline phosphatase-like"/>
    <property type="match status" value="1"/>
</dbReference>
<proteinExistence type="predicted"/>
<dbReference type="PANTHER" id="PTHR47371">
    <property type="entry name" value="LIPOTEICHOIC ACID SYNTHASE"/>
    <property type="match status" value="1"/>
</dbReference>